<dbReference type="STRING" id="192903.SAMN04488513_10276"/>
<evidence type="ECO:0000313" key="1">
    <source>
        <dbReference type="EMBL" id="SHI85501.1"/>
    </source>
</evidence>
<protein>
    <submittedName>
        <fullName evidence="1">Uncharacterized protein</fullName>
    </submittedName>
</protein>
<proteinExistence type="predicted"/>
<dbReference type="RefSeq" id="WP_072990062.1">
    <property type="nucleotide sequence ID" value="NZ_FQYU01000002.1"/>
</dbReference>
<dbReference type="InterPro" id="IPR045767">
    <property type="entry name" value="DUF6134"/>
</dbReference>
<dbReference type="Pfam" id="PF19630">
    <property type="entry name" value="DUF6134"/>
    <property type="match status" value="1"/>
</dbReference>
<dbReference type="OrthoDB" id="1121030at2"/>
<keyword evidence="2" id="KW-1185">Reference proteome</keyword>
<dbReference type="EMBL" id="FQYU01000002">
    <property type="protein sequence ID" value="SHI85501.1"/>
    <property type="molecule type" value="Genomic_DNA"/>
</dbReference>
<organism evidence="1 2">
    <name type="scientific">Pseudozobellia thermophila</name>
    <dbReference type="NCBI Taxonomy" id="192903"/>
    <lineage>
        <taxon>Bacteria</taxon>
        <taxon>Pseudomonadati</taxon>
        <taxon>Bacteroidota</taxon>
        <taxon>Flavobacteriia</taxon>
        <taxon>Flavobacteriales</taxon>
        <taxon>Flavobacteriaceae</taxon>
        <taxon>Pseudozobellia</taxon>
    </lineage>
</organism>
<reference evidence="2" key="1">
    <citation type="submission" date="2016-11" db="EMBL/GenBank/DDBJ databases">
        <authorList>
            <person name="Varghese N."/>
            <person name="Submissions S."/>
        </authorList>
    </citation>
    <scope>NUCLEOTIDE SEQUENCE [LARGE SCALE GENOMIC DNA]</scope>
    <source>
        <strain evidence="2">DSM 19858</strain>
    </source>
</reference>
<dbReference type="AlphaFoldDB" id="A0A1M6EJ93"/>
<accession>A0A1M6EJ93</accession>
<sequence>MVSVNQIIFFLFVLTQMGTGETPPDITTATDSLRFDIVMKGKVVGNLEAIRKKKEGKVRFQSSTTIKTRVITDIEVNYNYDVVFEDKVLEQAYVTIEVNQKTHANTTTKREGNGYQILINDKKDRVVEEPINYATIQLYFEEPVNTTRCYSEQDGTFNSLVPLGGHRYKKINSKGKENTYSYSNGYLEKANIDGGLVKFDIVAHR</sequence>
<gene>
    <name evidence="1" type="ORF">SAMN04488513_10276</name>
</gene>
<dbReference type="Proteomes" id="UP000184543">
    <property type="component" value="Unassembled WGS sequence"/>
</dbReference>
<name>A0A1M6EJ93_9FLAO</name>
<evidence type="ECO:0000313" key="2">
    <source>
        <dbReference type="Proteomes" id="UP000184543"/>
    </source>
</evidence>